<protein>
    <submittedName>
        <fullName evidence="1">3-methyladenine DNA glycosylase AlkD</fullName>
    </submittedName>
</protein>
<dbReference type="InterPro" id="IPR016024">
    <property type="entry name" value="ARM-type_fold"/>
</dbReference>
<dbReference type="PANTHER" id="PTHR34070">
    <property type="entry name" value="ARMADILLO-TYPE FOLD"/>
    <property type="match status" value="1"/>
</dbReference>
<dbReference type="EMBL" id="JANUCQ010000001">
    <property type="protein sequence ID" value="MCS3921468.1"/>
    <property type="molecule type" value="Genomic_DNA"/>
</dbReference>
<dbReference type="SUPFAM" id="SSF48371">
    <property type="entry name" value="ARM repeat"/>
    <property type="match status" value="1"/>
</dbReference>
<dbReference type="Proteomes" id="UP001140258">
    <property type="component" value="Unassembled WGS sequence"/>
</dbReference>
<dbReference type="RefSeq" id="WP_259050545.1">
    <property type="nucleotide sequence ID" value="NZ_JANUCQ010000001.1"/>
</dbReference>
<evidence type="ECO:0000313" key="1">
    <source>
        <dbReference type="EMBL" id="MCS3921468.1"/>
    </source>
</evidence>
<accession>A0ABT2EU26</accession>
<keyword evidence="2" id="KW-1185">Reference proteome</keyword>
<dbReference type="PANTHER" id="PTHR34070:SF1">
    <property type="entry name" value="DNA ALKYLATION REPAIR PROTEIN"/>
    <property type="match status" value="1"/>
</dbReference>
<sequence length="258" mass="31326">MKDEFIKEWTIDLKNEIMANSCEERKKATERFFKLEKITGARAPILRKISKTYYRNLEKFLKNYYTELHEYKNKDEINHFIKNDIYNTCNNLFEENFYEYNYLSLIMLHSAKKYYEKEDFEFFSKVLSSYVKNWASCDEFSLHAFYELTNKYPELLDEVFKLTTSENRWVQRSSAVTLIYHIKRNDVRERVFKTADILILQRDVMVEKGIGWLLKVTANNYQEDVYNYVLNNKDKMTRTTLRYAIEKMPQELRKEAMS</sequence>
<organism evidence="1 2">
    <name type="scientific">Methanococcus voltae PS</name>
    <dbReference type="NCBI Taxonomy" id="523842"/>
    <lineage>
        <taxon>Archaea</taxon>
        <taxon>Methanobacteriati</taxon>
        <taxon>Methanobacteriota</taxon>
        <taxon>Methanomada group</taxon>
        <taxon>Methanococci</taxon>
        <taxon>Methanococcales</taxon>
        <taxon>Methanococcaceae</taxon>
        <taxon>Methanococcus</taxon>
    </lineage>
</organism>
<evidence type="ECO:0000313" key="2">
    <source>
        <dbReference type="Proteomes" id="UP001140258"/>
    </source>
</evidence>
<comment type="caution">
    <text evidence="1">The sequence shown here is derived from an EMBL/GenBank/DDBJ whole genome shotgun (WGS) entry which is preliminary data.</text>
</comment>
<dbReference type="Pfam" id="PF08713">
    <property type="entry name" value="DNA_alkylation"/>
    <property type="match status" value="1"/>
</dbReference>
<dbReference type="InterPro" id="IPR014825">
    <property type="entry name" value="DNA_alkylation"/>
</dbReference>
<gene>
    <name evidence="1" type="ORF">M2325_000141</name>
</gene>
<dbReference type="Gene3D" id="1.25.10.90">
    <property type="match status" value="1"/>
</dbReference>
<dbReference type="CDD" id="cd06561">
    <property type="entry name" value="AlkD_like"/>
    <property type="match status" value="1"/>
</dbReference>
<proteinExistence type="predicted"/>
<name>A0ABT2EU26_METVO</name>
<reference evidence="1" key="1">
    <citation type="submission" date="2022-08" db="EMBL/GenBank/DDBJ databases">
        <title>Genomic Encyclopedia of Type Strains, Phase V (KMG-V): Genome sequencing to study the core and pangenomes of soil and plant-associated prokaryotes.</title>
        <authorList>
            <person name="Whitman W."/>
        </authorList>
    </citation>
    <scope>NUCLEOTIDE SEQUENCE</scope>
    <source>
        <strain evidence="1">PS</strain>
    </source>
</reference>